<proteinExistence type="predicted"/>
<name>M3EAD3_STREZ</name>
<sequence>MSGFAAMSMFLGMTTRRSSDPIETPSGRFLPSDWVRSRPMTATSPLASSQMSGQSGVPVVFPSSWGVFPRRRLKLVSGSASHGLAISFAPSVGREGSPYRARSLSDHVSEPVSRGIGEDWFLLVPRRAEVE</sequence>
<evidence type="ECO:0000313" key="2">
    <source>
        <dbReference type="Proteomes" id="UP000011732"/>
    </source>
</evidence>
<keyword evidence="2" id="KW-1185">Reference proteome</keyword>
<protein>
    <submittedName>
        <fullName evidence="1">Uncharacterized protein</fullName>
    </submittedName>
</protein>
<evidence type="ECO:0000313" key="1">
    <source>
        <dbReference type="EMBL" id="EMF30091.1"/>
    </source>
</evidence>
<dbReference type="AlphaFoldDB" id="M3EAD3"/>
<accession>M3EAD3</accession>
<dbReference type="Proteomes" id="UP000011732">
    <property type="component" value="Unassembled WGS sequence"/>
</dbReference>
<dbReference type="EMBL" id="AOHP01000040">
    <property type="protein sequence ID" value="EMF30091.1"/>
    <property type="molecule type" value="Genomic_DNA"/>
</dbReference>
<gene>
    <name evidence="1" type="ORF">H114_05649</name>
</gene>
<reference evidence="1 2" key="1">
    <citation type="journal article" date="2013" name="Genome Announc.">
        <title>Draft Genome Sequence of Streptomyces gancidicus Strain BKS 13-15.</title>
        <authorList>
            <person name="Kumar S."/>
            <person name="Kaur N."/>
            <person name="Singh N.K."/>
            <person name="Raghava G.P."/>
            <person name="Mayilraj S."/>
        </authorList>
    </citation>
    <scope>NUCLEOTIDE SEQUENCE [LARGE SCALE GENOMIC DNA]</scope>
    <source>
        <strain evidence="1 2">BKS 13-15</strain>
    </source>
</reference>
<comment type="caution">
    <text evidence="1">The sequence shown here is derived from an EMBL/GenBank/DDBJ whole genome shotgun (WGS) entry which is preliminary data.</text>
</comment>
<organism evidence="1 2">
    <name type="scientific">Streptomyces gancidicus BKS 13-15</name>
    <dbReference type="NCBI Taxonomy" id="1284664"/>
    <lineage>
        <taxon>Bacteria</taxon>
        <taxon>Bacillati</taxon>
        <taxon>Actinomycetota</taxon>
        <taxon>Actinomycetes</taxon>
        <taxon>Kitasatosporales</taxon>
        <taxon>Streptomycetaceae</taxon>
        <taxon>Streptomyces</taxon>
        <taxon>Streptomyces pseudogriseolus group</taxon>
    </lineage>
</organism>